<keyword evidence="5" id="KW-1185">Reference proteome</keyword>
<reference evidence="4 5" key="1">
    <citation type="submission" date="2022-01" db="EMBL/GenBank/DDBJ databases">
        <title>A chromosomal length assembly of Cordylochernes scorpioides.</title>
        <authorList>
            <person name="Zeh D."/>
            <person name="Zeh J."/>
        </authorList>
    </citation>
    <scope>NUCLEOTIDE SEQUENCE [LARGE SCALE GENOMIC DNA]</scope>
    <source>
        <strain evidence="4">IN4F17</strain>
        <tissue evidence="4">Whole Body</tissue>
    </source>
</reference>
<dbReference type="CDD" id="cd01647">
    <property type="entry name" value="RT_LTR"/>
    <property type="match status" value="1"/>
</dbReference>
<protein>
    <submittedName>
        <fullName evidence="4">Uncharacterized protein</fullName>
    </submittedName>
</protein>
<dbReference type="InterPro" id="IPR050951">
    <property type="entry name" value="Retrovirus_Pol_polyprotein"/>
</dbReference>
<name>A0ABY6L1M8_9ARAC</name>
<dbReference type="PROSITE" id="PS50994">
    <property type="entry name" value="INTEGRASE"/>
    <property type="match status" value="1"/>
</dbReference>
<gene>
    <name evidence="4" type="ORF">LAZ67_12002218</name>
</gene>
<dbReference type="InterPro" id="IPR007889">
    <property type="entry name" value="HTH_Psq"/>
</dbReference>
<dbReference type="Gene3D" id="3.30.420.10">
    <property type="entry name" value="Ribonuclease H-like superfamily/Ribonuclease H"/>
    <property type="match status" value="1"/>
</dbReference>
<dbReference type="InterPro" id="IPR041577">
    <property type="entry name" value="RT_RNaseH_2"/>
</dbReference>
<dbReference type="InterPro" id="IPR043128">
    <property type="entry name" value="Rev_trsase/Diguanyl_cyclase"/>
</dbReference>
<evidence type="ECO:0000313" key="4">
    <source>
        <dbReference type="EMBL" id="UYV75041.1"/>
    </source>
</evidence>
<sequence>MLQHGIIAPSVSPYASPITLVTKRDKTKRFCIDYRKLNEIIAPDVHPLPLIETILDKLSKAKYYSSVDIESAYWQVEVEPNSRNLLAFVTLDSQYEFCRLPYGFKNSPQIYHRAINQVMQKYKLNFVTHYFDDFIIFSDTLEDHLQHLQQFLTVCQHENIKLNYNKCSFFKTNIDFLGYTVTAGTYAPQTRNLDTISAIKPPTNQKTLQSFLGAVNVYNKFIPDYARLRAPLNKLLKKDVKWNWDPDCQQAFTTLKESLTSKPVLHLYQVGLPCRLYCDASTQGIAGILKQVHPDGQVHPVQYFSRALRAHERNYTVSRTRVPRHRRKCRQIPNIPHRKLVKSCHTRQIIKRPKGKPYGALGQIPPPQQPFDLISIDTIAGFSKYGHSKTYLHVIVDHLTRYAWTFPSKSTSTLTYIQTLKTVLQQGSPKRLLSDRAPAFTSEEFRKFLITHGIQPLLTTSNNPQANGLIERLNATITGKLRLAYLENPKASWTQLVKRVTQTYNNTPHSVTSFPPTYLMFNVIPPDLRTHLDPYPEINIAREIANSRTQNKHKKDKETFDKQQRTPHFEVNDLVLVKNYRHPDTANPKPKANIAGFPAGTWRQAPFILPTMSSKRKGGVLSFTDKFELVDQLKNGASGSSLARKYGVVNVTTISDIKKNSDAIKNYSSALDKNGRKQRFRYSGLHMVYSVT</sequence>
<accession>A0ABY6L1M8</accession>
<dbReference type="PANTHER" id="PTHR37984:SF5">
    <property type="entry name" value="PROTEIN NYNRIN-LIKE"/>
    <property type="match status" value="1"/>
</dbReference>
<dbReference type="Pfam" id="PF00665">
    <property type="entry name" value="rve"/>
    <property type="match status" value="1"/>
</dbReference>
<dbReference type="InterPro" id="IPR012337">
    <property type="entry name" value="RNaseH-like_sf"/>
</dbReference>
<proteinExistence type="predicted"/>
<dbReference type="InterPro" id="IPR001584">
    <property type="entry name" value="Integrase_cat-core"/>
</dbReference>
<dbReference type="Pfam" id="PF04218">
    <property type="entry name" value="CENP-B_N"/>
    <property type="match status" value="1"/>
</dbReference>
<dbReference type="SUPFAM" id="SSF53098">
    <property type="entry name" value="Ribonuclease H-like"/>
    <property type="match status" value="1"/>
</dbReference>
<keyword evidence="1" id="KW-0511">Multifunctional enzyme</keyword>
<evidence type="ECO:0000259" key="3">
    <source>
        <dbReference type="PROSITE" id="PS50994"/>
    </source>
</evidence>
<organism evidence="4 5">
    <name type="scientific">Cordylochernes scorpioides</name>
    <dbReference type="NCBI Taxonomy" id="51811"/>
    <lineage>
        <taxon>Eukaryota</taxon>
        <taxon>Metazoa</taxon>
        <taxon>Ecdysozoa</taxon>
        <taxon>Arthropoda</taxon>
        <taxon>Chelicerata</taxon>
        <taxon>Arachnida</taxon>
        <taxon>Pseudoscorpiones</taxon>
        <taxon>Cheliferoidea</taxon>
        <taxon>Chernetidae</taxon>
        <taxon>Cordylochernes</taxon>
    </lineage>
</organism>
<dbReference type="InterPro" id="IPR036397">
    <property type="entry name" value="RNaseH_sf"/>
</dbReference>
<dbReference type="InterPro" id="IPR000477">
    <property type="entry name" value="RT_dom"/>
</dbReference>
<dbReference type="EMBL" id="CP092874">
    <property type="protein sequence ID" value="UYV75041.1"/>
    <property type="molecule type" value="Genomic_DNA"/>
</dbReference>
<dbReference type="InterPro" id="IPR043502">
    <property type="entry name" value="DNA/RNA_pol_sf"/>
</dbReference>
<feature type="domain" description="Reverse transcriptase" evidence="2">
    <location>
        <begin position="1"/>
        <end position="181"/>
    </location>
</feature>
<evidence type="ECO:0000313" key="5">
    <source>
        <dbReference type="Proteomes" id="UP001235939"/>
    </source>
</evidence>
<dbReference type="Pfam" id="PF00078">
    <property type="entry name" value="RVT_1"/>
    <property type="match status" value="1"/>
</dbReference>
<evidence type="ECO:0000259" key="2">
    <source>
        <dbReference type="PROSITE" id="PS50878"/>
    </source>
</evidence>
<dbReference type="Pfam" id="PF17919">
    <property type="entry name" value="RT_RNaseH_2"/>
    <property type="match status" value="1"/>
</dbReference>
<dbReference type="Gene3D" id="3.30.70.270">
    <property type="match status" value="2"/>
</dbReference>
<dbReference type="Proteomes" id="UP001235939">
    <property type="component" value="Chromosome 12"/>
</dbReference>
<evidence type="ECO:0000256" key="1">
    <source>
        <dbReference type="ARBA" id="ARBA00023268"/>
    </source>
</evidence>
<dbReference type="Gene3D" id="3.10.10.10">
    <property type="entry name" value="HIV Type 1 Reverse Transcriptase, subunit A, domain 1"/>
    <property type="match status" value="1"/>
</dbReference>
<feature type="domain" description="Integrase catalytic" evidence="3">
    <location>
        <begin position="366"/>
        <end position="524"/>
    </location>
</feature>
<dbReference type="PROSITE" id="PS50878">
    <property type="entry name" value="RT_POL"/>
    <property type="match status" value="1"/>
</dbReference>
<dbReference type="PANTHER" id="PTHR37984">
    <property type="entry name" value="PROTEIN CBG26694"/>
    <property type="match status" value="1"/>
</dbReference>
<dbReference type="SUPFAM" id="SSF56672">
    <property type="entry name" value="DNA/RNA polymerases"/>
    <property type="match status" value="1"/>
</dbReference>